<evidence type="ECO:0000256" key="5">
    <source>
        <dbReference type="ARBA" id="ARBA00023098"/>
    </source>
</evidence>
<protein>
    <submittedName>
        <fullName evidence="6">Cyclopropane-fatty-acyl-phospholipid synthase</fullName>
    </submittedName>
</protein>
<dbReference type="EMBL" id="FRCS01000008">
    <property type="protein sequence ID" value="SHN42144.1"/>
    <property type="molecule type" value="Genomic_DNA"/>
</dbReference>
<dbReference type="InterPro" id="IPR029063">
    <property type="entry name" value="SAM-dependent_MTases_sf"/>
</dbReference>
<dbReference type="CDD" id="cd02440">
    <property type="entry name" value="AdoMet_MTases"/>
    <property type="match status" value="1"/>
</dbReference>
<keyword evidence="5" id="KW-0443">Lipid metabolism</keyword>
<reference evidence="6 7" key="1">
    <citation type="submission" date="2016-11" db="EMBL/GenBank/DDBJ databases">
        <authorList>
            <person name="Jaros S."/>
            <person name="Januszkiewicz K."/>
            <person name="Wedrychowicz H."/>
        </authorList>
    </citation>
    <scope>NUCLEOTIDE SEQUENCE [LARGE SCALE GENOMIC DNA]</scope>
    <source>
        <strain evidence="6 7">DSM 46144</strain>
    </source>
</reference>
<dbReference type="Pfam" id="PF02353">
    <property type="entry name" value="CMAS"/>
    <property type="match status" value="1"/>
</dbReference>
<keyword evidence="3" id="KW-0808">Transferase</keyword>
<keyword evidence="4" id="KW-0949">S-adenosyl-L-methionine</keyword>
<dbReference type="GO" id="GO:0008168">
    <property type="term" value="F:methyltransferase activity"/>
    <property type="evidence" value="ECO:0007669"/>
    <property type="project" value="UniProtKB-KW"/>
</dbReference>
<dbReference type="InterPro" id="IPR050723">
    <property type="entry name" value="CFA/CMAS"/>
</dbReference>
<gene>
    <name evidence="6" type="ORF">SAMN05443668_10893</name>
</gene>
<comment type="similarity">
    <text evidence="1">Belongs to the CFA/CMAS family.</text>
</comment>
<dbReference type="STRING" id="134849.SAMN05443668_10893"/>
<dbReference type="SUPFAM" id="SSF53335">
    <property type="entry name" value="S-adenosyl-L-methionine-dependent methyltransferases"/>
    <property type="match status" value="1"/>
</dbReference>
<sequence length="448" mass="49332">MSYLVADRATVADRLRPVITTIFGTEPPVRIRAWDGSTIGPAERDGGPTLVVRNRRALRRLVWSPNEVGMARAFVAGDLAVEGDFIAALDQMLHLFDSTNGMHLTSQDKRTIVASALRLGAIGSNPPPPPEEMRPTSGLLHSVRRDAAAIGHHYNVGNEFYRLVLGESMTYSCAYWPELDDPAATTTLEQAQRNKVELIARKLGLKPGMRLLDVGCGWGTMAIHAAREYGVHVVGVTNSHEQAVGAAKRAAAAGVGDLVEIREQDYRDIDDGPYDAISSIGMAEHVGTDQWHTYASLLYGLLKPGGRLLSHQITQPPTVTEKIESHRKGKTERTFITAYVFPDGELQSSGWISDQLESAGFEVRDVESLREHYGKTLRAWVTNLEDHWAEAVQLSSVGRARVWRLYMAGSALAFERNRISIHQVLAVRPDRKGHSLMPPTRASYATVD</sequence>
<evidence type="ECO:0000256" key="2">
    <source>
        <dbReference type="ARBA" id="ARBA00022603"/>
    </source>
</evidence>
<dbReference type="RefSeq" id="WP_073260353.1">
    <property type="nucleotide sequence ID" value="NZ_FRCS01000008.1"/>
</dbReference>
<dbReference type="GO" id="GO:0008610">
    <property type="term" value="P:lipid biosynthetic process"/>
    <property type="evidence" value="ECO:0007669"/>
    <property type="project" value="InterPro"/>
</dbReference>
<dbReference type="Gene3D" id="3.40.50.150">
    <property type="entry name" value="Vaccinia Virus protein VP39"/>
    <property type="match status" value="1"/>
</dbReference>
<keyword evidence="7" id="KW-1185">Reference proteome</keyword>
<dbReference type="PANTHER" id="PTHR43667:SF1">
    <property type="entry name" value="CYCLOPROPANE-FATTY-ACYL-PHOSPHOLIPID SYNTHASE"/>
    <property type="match status" value="1"/>
</dbReference>
<dbReference type="Proteomes" id="UP000184440">
    <property type="component" value="Unassembled WGS sequence"/>
</dbReference>
<evidence type="ECO:0000256" key="3">
    <source>
        <dbReference type="ARBA" id="ARBA00022679"/>
    </source>
</evidence>
<dbReference type="PIRSF" id="PIRSF003085">
    <property type="entry name" value="CMAS"/>
    <property type="match status" value="1"/>
</dbReference>
<dbReference type="AlphaFoldDB" id="A0A1M7R780"/>
<keyword evidence="2" id="KW-0489">Methyltransferase</keyword>
<organism evidence="6 7">
    <name type="scientific">Cryptosporangium aurantiacum</name>
    <dbReference type="NCBI Taxonomy" id="134849"/>
    <lineage>
        <taxon>Bacteria</taxon>
        <taxon>Bacillati</taxon>
        <taxon>Actinomycetota</taxon>
        <taxon>Actinomycetes</taxon>
        <taxon>Cryptosporangiales</taxon>
        <taxon>Cryptosporangiaceae</taxon>
        <taxon>Cryptosporangium</taxon>
    </lineage>
</organism>
<dbReference type="InterPro" id="IPR003333">
    <property type="entry name" value="CMAS"/>
</dbReference>
<proteinExistence type="inferred from homology"/>
<evidence type="ECO:0000256" key="4">
    <source>
        <dbReference type="ARBA" id="ARBA00022691"/>
    </source>
</evidence>
<evidence type="ECO:0000313" key="6">
    <source>
        <dbReference type="EMBL" id="SHN42144.1"/>
    </source>
</evidence>
<dbReference type="GO" id="GO:0032259">
    <property type="term" value="P:methylation"/>
    <property type="evidence" value="ECO:0007669"/>
    <property type="project" value="UniProtKB-KW"/>
</dbReference>
<name>A0A1M7R780_9ACTN</name>
<evidence type="ECO:0000256" key="1">
    <source>
        <dbReference type="ARBA" id="ARBA00010815"/>
    </source>
</evidence>
<evidence type="ECO:0000313" key="7">
    <source>
        <dbReference type="Proteomes" id="UP000184440"/>
    </source>
</evidence>
<accession>A0A1M7R780</accession>
<dbReference type="OrthoDB" id="9782855at2"/>
<dbReference type="PANTHER" id="PTHR43667">
    <property type="entry name" value="CYCLOPROPANE-FATTY-ACYL-PHOSPHOLIPID SYNTHASE"/>
    <property type="match status" value="1"/>
</dbReference>